<evidence type="ECO:0000313" key="2">
    <source>
        <dbReference type="EMBL" id="KAI5397352.1"/>
    </source>
</evidence>
<protein>
    <submittedName>
        <fullName evidence="2">Uncharacterized protein</fullName>
    </submittedName>
</protein>
<dbReference type="EMBL" id="JAMSHJ010000006">
    <property type="protein sequence ID" value="KAI5397352.1"/>
    <property type="molecule type" value="Genomic_DNA"/>
</dbReference>
<dbReference type="Gramene" id="Psat06G0324300-T1">
    <property type="protein sequence ID" value="KAI5397352.1"/>
    <property type="gene ID" value="KIW84_063243"/>
</dbReference>
<dbReference type="AlphaFoldDB" id="A0A9D4W962"/>
<evidence type="ECO:0000313" key="3">
    <source>
        <dbReference type="Proteomes" id="UP001058974"/>
    </source>
</evidence>
<keyword evidence="3" id="KW-1185">Reference proteome</keyword>
<sequence length="137" mass="15575">MIRRDVSTARSLVTSLLNVQNYKKDKSKKGRFQKDIFKNKFKKSLMETWDELDNEEDFIKDEEEANLAFMVVTYSEAKSNSKSGSDSDEENEVFSKISRSDLITLIQDLSGRASKVGDLEVDPTSEAHPNVEDSEEA</sequence>
<organism evidence="2 3">
    <name type="scientific">Pisum sativum</name>
    <name type="common">Garden pea</name>
    <name type="synonym">Lathyrus oleraceus</name>
    <dbReference type="NCBI Taxonomy" id="3888"/>
    <lineage>
        <taxon>Eukaryota</taxon>
        <taxon>Viridiplantae</taxon>
        <taxon>Streptophyta</taxon>
        <taxon>Embryophyta</taxon>
        <taxon>Tracheophyta</taxon>
        <taxon>Spermatophyta</taxon>
        <taxon>Magnoliopsida</taxon>
        <taxon>eudicotyledons</taxon>
        <taxon>Gunneridae</taxon>
        <taxon>Pentapetalae</taxon>
        <taxon>rosids</taxon>
        <taxon>fabids</taxon>
        <taxon>Fabales</taxon>
        <taxon>Fabaceae</taxon>
        <taxon>Papilionoideae</taxon>
        <taxon>50 kb inversion clade</taxon>
        <taxon>NPAAA clade</taxon>
        <taxon>Hologalegina</taxon>
        <taxon>IRL clade</taxon>
        <taxon>Fabeae</taxon>
        <taxon>Lathyrus</taxon>
    </lineage>
</organism>
<comment type="caution">
    <text evidence="2">The sequence shown here is derived from an EMBL/GenBank/DDBJ whole genome shotgun (WGS) entry which is preliminary data.</text>
</comment>
<name>A0A9D4W962_PEA</name>
<gene>
    <name evidence="2" type="ORF">KIW84_063243</name>
</gene>
<reference evidence="2 3" key="1">
    <citation type="journal article" date="2022" name="Nat. Genet.">
        <title>Improved pea reference genome and pan-genome highlight genomic features and evolutionary characteristics.</title>
        <authorList>
            <person name="Yang T."/>
            <person name="Liu R."/>
            <person name="Luo Y."/>
            <person name="Hu S."/>
            <person name="Wang D."/>
            <person name="Wang C."/>
            <person name="Pandey M.K."/>
            <person name="Ge S."/>
            <person name="Xu Q."/>
            <person name="Li N."/>
            <person name="Li G."/>
            <person name="Huang Y."/>
            <person name="Saxena R.K."/>
            <person name="Ji Y."/>
            <person name="Li M."/>
            <person name="Yan X."/>
            <person name="He Y."/>
            <person name="Liu Y."/>
            <person name="Wang X."/>
            <person name="Xiang C."/>
            <person name="Varshney R.K."/>
            <person name="Ding H."/>
            <person name="Gao S."/>
            <person name="Zong X."/>
        </authorList>
    </citation>
    <scope>NUCLEOTIDE SEQUENCE [LARGE SCALE GENOMIC DNA]</scope>
    <source>
        <strain evidence="2 3">cv. Zhongwan 6</strain>
    </source>
</reference>
<proteinExistence type="predicted"/>
<feature type="region of interest" description="Disordered" evidence="1">
    <location>
        <begin position="115"/>
        <end position="137"/>
    </location>
</feature>
<accession>A0A9D4W962</accession>
<dbReference type="Proteomes" id="UP001058974">
    <property type="component" value="Chromosome 6"/>
</dbReference>
<evidence type="ECO:0000256" key="1">
    <source>
        <dbReference type="SAM" id="MobiDB-lite"/>
    </source>
</evidence>